<proteinExistence type="predicted"/>
<reference evidence="2 3" key="1">
    <citation type="journal article" date="2021" name="Commun. Biol.">
        <title>The genome of Shorea leprosula (Dipterocarpaceae) highlights the ecological relevance of drought in aseasonal tropical rainforests.</title>
        <authorList>
            <person name="Ng K.K.S."/>
            <person name="Kobayashi M.J."/>
            <person name="Fawcett J.A."/>
            <person name="Hatakeyama M."/>
            <person name="Paape T."/>
            <person name="Ng C.H."/>
            <person name="Ang C.C."/>
            <person name="Tnah L.H."/>
            <person name="Lee C.T."/>
            <person name="Nishiyama T."/>
            <person name="Sese J."/>
            <person name="O'Brien M.J."/>
            <person name="Copetti D."/>
            <person name="Mohd Noor M.I."/>
            <person name="Ong R.C."/>
            <person name="Putra M."/>
            <person name="Sireger I.Z."/>
            <person name="Indrioko S."/>
            <person name="Kosugi Y."/>
            <person name="Izuno A."/>
            <person name="Isagi Y."/>
            <person name="Lee S.L."/>
            <person name="Shimizu K.K."/>
        </authorList>
    </citation>
    <scope>NUCLEOTIDE SEQUENCE [LARGE SCALE GENOMIC DNA]</scope>
    <source>
        <strain evidence="2">214</strain>
    </source>
</reference>
<keyword evidence="3" id="KW-1185">Reference proteome</keyword>
<feature type="compositionally biased region" description="Low complexity" evidence="1">
    <location>
        <begin position="50"/>
        <end position="59"/>
    </location>
</feature>
<organism evidence="2 3">
    <name type="scientific">Rubroshorea leprosula</name>
    <dbReference type="NCBI Taxonomy" id="152421"/>
    <lineage>
        <taxon>Eukaryota</taxon>
        <taxon>Viridiplantae</taxon>
        <taxon>Streptophyta</taxon>
        <taxon>Embryophyta</taxon>
        <taxon>Tracheophyta</taxon>
        <taxon>Spermatophyta</taxon>
        <taxon>Magnoliopsida</taxon>
        <taxon>eudicotyledons</taxon>
        <taxon>Gunneridae</taxon>
        <taxon>Pentapetalae</taxon>
        <taxon>rosids</taxon>
        <taxon>malvids</taxon>
        <taxon>Malvales</taxon>
        <taxon>Dipterocarpaceae</taxon>
        <taxon>Rubroshorea</taxon>
    </lineage>
</organism>
<dbReference type="AlphaFoldDB" id="A0AAV5IDQ4"/>
<comment type="caution">
    <text evidence="2">The sequence shown here is derived from an EMBL/GenBank/DDBJ whole genome shotgun (WGS) entry which is preliminary data.</text>
</comment>
<sequence>MDLNEEGMPVWPPSILEDGEDPVGLPSFDAWVEGAPIAEQEPSSTPPNSQPAAAPSSLPVNAPAPELTAQSPPARSPAAAVDASMPVDLTDD</sequence>
<feature type="region of interest" description="Disordered" evidence="1">
    <location>
        <begin position="1"/>
        <end position="92"/>
    </location>
</feature>
<evidence type="ECO:0000313" key="3">
    <source>
        <dbReference type="Proteomes" id="UP001054252"/>
    </source>
</evidence>
<feature type="compositionally biased region" description="Low complexity" evidence="1">
    <location>
        <begin position="69"/>
        <end position="84"/>
    </location>
</feature>
<name>A0AAV5IDQ4_9ROSI</name>
<protein>
    <submittedName>
        <fullName evidence="2">Uncharacterized protein</fullName>
    </submittedName>
</protein>
<evidence type="ECO:0000313" key="2">
    <source>
        <dbReference type="EMBL" id="GKU96484.1"/>
    </source>
</evidence>
<gene>
    <name evidence="2" type="ORF">SLEP1_g9714</name>
</gene>
<dbReference type="EMBL" id="BPVZ01000010">
    <property type="protein sequence ID" value="GKU96484.1"/>
    <property type="molecule type" value="Genomic_DNA"/>
</dbReference>
<dbReference type="Proteomes" id="UP001054252">
    <property type="component" value="Unassembled WGS sequence"/>
</dbReference>
<evidence type="ECO:0000256" key="1">
    <source>
        <dbReference type="SAM" id="MobiDB-lite"/>
    </source>
</evidence>
<accession>A0AAV5IDQ4</accession>